<name>A0A7R8AJM9_9EURO</name>
<dbReference type="GO" id="GO:0016491">
    <property type="term" value="F:oxidoreductase activity"/>
    <property type="evidence" value="ECO:0007669"/>
    <property type="project" value="UniProtKB-KW"/>
</dbReference>
<dbReference type="Gene3D" id="3.40.50.720">
    <property type="entry name" value="NAD(P)-binding Rossmann-like Domain"/>
    <property type="match status" value="1"/>
</dbReference>
<keyword evidence="4" id="KW-1185">Reference proteome</keyword>
<dbReference type="AlphaFoldDB" id="A0A7R8AJM9"/>
<comment type="similarity">
    <text evidence="1">Belongs to the short-chain dehydrogenases/reductases (SDR) family.</text>
</comment>
<dbReference type="InterPro" id="IPR036291">
    <property type="entry name" value="NAD(P)-bd_dom_sf"/>
</dbReference>
<dbReference type="InterPro" id="IPR002347">
    <property type="entry name" value="SDR_fam"/>
</dbReference>
<evidence type="ECO:0000256" key="2">
    <source>
        <dbReference type="ARBA" id="ARBA00023002"/>
    </source>
</evidence>
<organism evidence="3 4">
    <name type="scientific">Aspergillus puulaauensis</name>
    <dbReference type="NCBI Taxonomy" id="1220207"/>
    <lineage>
        <taxon>Eukaryota</taxon>
        <taxon>Fungi</taxon>
        <taxon>Dikarya</taxon>
        <taxon>Ascomycota</taxon>
        <taxon>Pezizomycotina</taxon>
        <taxon>Eurotiomycetes</taxon>
        <taxon>Eurotiomycetidae</taxon>
        <taxon>Eurotiales</taxon>
        <taxon>Aspergillaceae</taxon>
        <taxon>Aspergillus</taxon>
    </lineage>
</organism>
<evidence type="ECO:0000313" key="4">
    <source>
        <dbReference type="Proteomes" id="UP000654913"/>
    </source>
</evidence>
<dbReference type="RefSeq" id="XP_041554133.1">
    <property type="nucleotide sequence ID" value="XM_041701226.1"/>
</dbReference>
<dbReference type="OrthoDB" id="542013at2759"/>
<dbReference type="PANTHER" id="PTHR43157">
    <property type="entry name" value="PHOSPHATIDYLINOSITOL-GLYCAN BIOSYNTHESIS CLASS F PROTEIN-RELATED"/>
    <property type="match status" value="1"/>
</dbReference>
<dbReference type="PRINTS" id="PR00081">
    <property type="entry name" value="GDHRDH"/>
</dbReference>
<protein>
    <recommendedName>
        <fullName evidence="5">NAD(P)-binding protein</fullName>
    </recommendedName>
</protein>
<reference evidence="3" key="2">
    <citation type="submission" date="2021-02" db="EMBL/GenBank/DDBJ databases">
        <title>Aspergillus puulaauensis MK2 genome sequence.</title>
        <authorList>
            <person name="Futagami T."/>
            <person name="Mori K."/>
            <person name="Kadooka C."/>
            <person name="Tanaka T."/>
        </authorList>
    </citation>
    <scope>NUCLEOTIDE SEQUENCE</scope>
    <source>
        <strain evidence="3">MK2</strain>
    </source>
</reference>
<keyword evidence="2" id="KW-0560">Oxidoreductase</keyword>
<reference evidence="3" key="1">
    <citation type="submission" date="2021-01" db="EMBL/GenBank/DDBJ databases">
        <authorList>
            <consortium name="Aspergillus puulaauensis MK2 genome sequencing consortium"/>
            <person name="Kazuki M."/>
            <person name="Futagami T."/>
        </authorList>
    </citation>
    <scope>NUCLEOTIDE SEQUENCE</scope>
    <source>
        <strain evidence="3">MK2</strain>
    </source>
</reference>
<dbReference type="Proteomes" id="UP000654913">
    <property type="component" value="Chromosome 3"/>
</dbReference>
<evidence type="ECO:0000256" key="1">
    <source>
        <dbReference type="ARBA" id="ARBA00006484"/>
    </source>
</evidence>
<sequence>MPSLANFLYTQLFLQIPIPTTPFTSKTVLITGASSGLGKETAKHIARLGATKIILGCRSISKGEAAAAEIHSAVHCSADIFEVWQLDLESPDSVKSFVDRANKLPRLDFVINNAGLQAANYAVSYGTERTIAVNVIGTFLLAVQLVPKLKETARVYRTTPHMTFVGSELYGFATYPEEHGDDLFGWFGERRHGSYMMNQYNLSKLLLLYGVIQLSQLVDKSEPSTPVMINSLDPCFCKTNLPGEMSGALGVFFKPFELLFARSAEEGSRLIVMAAAGGQESHGRYFRSAELKPYVPFVSSDDGVKRREYVWDQLCRRLEGLQPGIMGKLGGI</sequence>
<evidence type="ECO:0000313" key="3">
    <source>
        <dbReference type="EMBL" id="BCS21939.1"/>
    </source>
</evidence>
<evidence type="ECO:0008006" key="5">
    <source>
        <dbReference type="Google" id="ProtNLM"/>
    </source>
</evidence>
<proteinExistence type="inferred from homology"/>
<dbReference type="Pfam" id="PF00106">
    <property type="entry name" value="adh_short"/>
    <property type="match status" value="1"/>
</dbReference>
<dbReference type="GeneID" id="64971944"/>
<gene>
    <name evidence="3" type="ORF">APUU_30164S</name>
</gene>
<accession>A0A7R8AJM9</accession>
<dbReference type="PANTHER" id="PTHR43157:SF31">
    <property type="entry name" value="PHOSPHATIDYLINOSITOL-GLYCAN BIOSYNTHESIS CLASS F PROTEIN"/>
    <property type="match status" value="1"/>
</dbReference>
<dbReference type="KEGG" id="apuu:APUU_30164S"/>
<dbReference type="SUPFAM" id="SSF51735">
    <property type="entry name" value="NAD(P)-binding Rossmann-fold domains"/>
    <property type="match status" value="1"/>
</dbReference>
<dbReference type="EMBL" id="AP024445">
    <property type="protein sequence ID" value="BCS21939.1"/>
    <property type="molecule type" value="Genomic_DNA"/>
</dbReference>